<dbReference type="PROSITE" id="PS51186">
    <property type="entry name" value="GNAT"/>
    <property type="match status" value="1"/>
</dbReference>
<accession>A0A8J7C4L5</accession>
<feature type="domain" description="N-acetyltransferase" evidence="3">
    <location>
        <begin position="8"/>
        <end position="146"/>
    </location>
</feature>
<keyword evidence="2" id="KW-0012">Acyltransferase</keyword>
<dbReference type="RefSeq" id="WP_190825980.1">
    <property type="nucleotide sequence ID" value="NZ_CAWPPI010000027.1"/>
</dbReference>
<organism evidence="4 5">
    <name type="scientific">Iningainema tapete BLCC-T55</name>
    <dbReference type="NCBI Taxonomy" id="2748662"/>
    <lineage>
        <taxon>Bacteria</taxon>
        <taxon>Bacillati</taxon>
        <taxon>Cyanobacteriota</taxon>
        <taxon>Cyanophyceae</taxon>
        <taxon>Nostocales</taxon>
        <taxon>Scytonemataceae</taxon>
        <taxon>Iningainema tapete</taxon>
    </lineage>
</organism>
<dbReference type="EMBL" id="JACXAE010000027">
    <property type="protein sequence ID" value="MBD2771689.1"/>
    <property type="molecule type" value="Genomic_DNA"/>
</dbReference>
<dbReference type="Proteomes" id="UP000629098">
    <property type="component" value="Unassembled WGS sequence"/>
</dbReference>
<dbReference type="Gene3D" id="3.40.630.30">
    <property type="match status" value="1"/>
</dbReference>
<protein>
    <submittedName>
        <fullName evidence="4">GNAT family N-acetyltransferase</fullName>
    </submittedName>
</protein>
<evidence type="ECO:0000259" key="3">
    <source>
        <dbReference type="PROSITE" id="PS51186"/>
    </source>
</evidence>
<dbReference type="InterPro" id="IPR016181">
    <property type="entry name" value="Acyl_CoA_acyltransferase"/>
</dbReference>
<dbReference type="SUPFAM" id="SSF55729">
    <property type="entry name" value="Acyl-CoA N-acyltransferases (Nat)"/>
    <property type="match status" value="1"/>
</dbReference>
<proteinExistence type="predicted"/>
<sequence>MNQTPFQFSDRKLEIDLYQLQQLFNLSAFWAQNRSIEDLSTAIVNSDPVITVCDGERLIGFARATSDCVYRATIWDVVVHPEYRSIGLGSKLVETVLSHPRVNRVERVYLMTTHQQRFYEKIGFECNSTTTMVLHNEPNLIPTTVENQLQELRRG</sequence>
<keyword evidence="1" id="KW-0808">Transferase</keyword>
<name>A0A8J7C4L5_9CYAN</name>
<evidence type="ECO:0000256" key="2">
    <source>
        <dbReference type="ARBA" id="ARBA00023315"/>
    </source>
</evidence>
<dbReference type="PANTHER" id="PTHR43626">
    <property type="entry name" value="ACYL-COA N-ACYLTRANSFERASE"/>
    <property type="match status" value="1"/>
</dbReference>
<dbReference type="AlphaFoldDB" id="A0A8J7C4L5"/>
<dbReference type="InterPro" id="IPR000182">
    <property type="entry name" value="GNAT_dom"/>
</dbReference>
<dbReference type="CDD" id="cd04301">
    <property type="entry name" value="NAT_SF"/>
    <property type="match status" value="1"/>
</dbReference>
<keyword evidence="5" id="KW-1185">Reference proteome</keyword>
<dbReference type="InterPro" id="IPR045039">
    <property type="entry name" value="NSI-like"/>
</dbReference>
<dbReference type="GO" id="GO:0008080">
    <property type="term" value="F:N-acetyltransferase activity"/>
    <property type="evidence" value="ECO:0007669"/>
    <property type="project" value="InterPro"/>
</dbReference>
<dbReference type="Pfam" id="PF00583">
    <property type="entry name" value="Acetyltransf_1"/>
    <property type="match status" value="1"/>
</dbReference>
<gene>
    <name evidence="4" type="ORF">ICL16_06150</name>
</gene>
<evidence type="ECO:0000313" key="5">
    <source>
        <dbReference type="Proteomes" id="UP000629098"/>
    </source>
</evidence>
<comment type="caution">
    <text evidence="4">The sequence shown here is derived from an EMBL/GenBank/DDBJ whole genome shotgun (WGS) entry which is preliminary data.</text>
</comment>
<evidence type="ECO:0000256" key="1">
    <source>
        <dbReference type="ARBA" id="ARBA00022679"/>
    </source>
</evidence>
<dbReference type="PANTHER" id="PTHR43626:SF4">
    <property type="entry name" value="GCN5-RELATED N-ACETYLTRANSFERASE 2, CHLOROPLASTIC"/>
    <property type="match status" value="1"/>
</dbReference>
<evidence type="ECO:0000313" key="4">
    <source>
        <dbReference type="EMBL" id="MBD2771689.1"/>
    </source>
</evidence>
<reference evidence="4" key="1">
    <citation type="submission" date="2020-09" db="EMBL/GenBank/DDBJ databases">
        <title>Iningainema tapete sp. nov. (Scytonemataceae, Cyanobacteria) from greenhouses in central Florida (USA) produces two types of nodularin with biosynthetic potential for microcystin-LR and anabaenopeptins.</title>
        <authorList>
            <person name="Berthold D.E."/>
            <person name="Lefler F.W."/>
            <person name="Huang I.-S."/>
            <person name="Abdulla H."/>
            <person name="Zimba P.V."/>
            <person name="Laughinghouse H.D. IV."/>
        </authorList>
    </citation>
    <scope>NUCLEOTIDE SEQUENCE</scope>
    <source>
        <strain evidence="4">BLCCT55</strain>
    </source>
</reference>
<dbReference type="GO" id="GO:0005737">
    <property type="term" value="C:cytoplasm"/>
    <property type="evidence" value="ECO:0007669"/>
    <property type="project" value="TreeGrafter"/>
</dbReference>